<dbReference type="EMBL" id="AP006627">
    <property type="protein sequence ID" value="BAD63372.1"/>
    <property type="molecule type" value="Genomic_DNA"/>
</dbReference>
<protein>
    <submittedName>
        <fullName evidence="1">Uncharacterized protein</fullName>
    </submittedName>
</protein>
<dbReference type="AlphaFoldDB" id="Q5WJT3"/>
<dbReference type="STRING" id="66692.ABC0833"/>
<dbReference type="Proteomes" id="UP000001168">
    <property type="component" value="Chromosome"/>
</dbReference>
<keyword evidence="2" id="KW-1185">Reference proteome</keyword>
<reference evidence="1 2" key="1">
    <citation type="journal article" date="1994" name="J. Ferment. Bioeng.">
        <title>Molecular cloning and nucleotide sequence of the gene for an alkaline protease from the alkalophilic Bacillus sp. KSM-K16.</title>
        <authorList>
            <person name="Hakamada Y."/>
            <person name="Kobayashi T."/>
            <person name="Hitomi J."/>
            <person name="Kawai S."/>
            <person name="Ito S."/>
        </authorList>
    </citation>
    <scope>NUCLEOTIDE SEQUENCE [LARGE SCALE GENOMIC DNA]</scope>
    <source>
        <strain evidence="1 2">KSM-K16</strain>
    </source>
</reference>
<dbReference type="HOGENOM" id="CLU_3095744_0_0_9"/>
<sequence>MRILKRFFSRFSKCCKDPVDEMKQLLKEDRMEQVKDQVELRYYQNGACCVY</sequence>
<dbReference type="KEGG" id="bcl:ABC0833"/>
<name>Q5WJT3_SHOC1</name>
<evidence type="ECO:0000313" key="2">
    <source>
        <dbReference type="Proteomes" id="UP000001168"/>
    </source>
</evidence>
<proteinExistence type="predicted"/>
<accession>Q5WJT3</accession>
<reference evidence="1 2" key="3">
    <citation type="journal article" date="1997" name="Protein Eng.">
        <title>High-resolution crystal structure of M-protease: phylogeny aided analysis of the high-alkaline adaptation mechanism.</title>
        <authorList>
            <person name="Shirai T."/>
            <person name="Suzuki A."/>
            <person name="Yamane T."/>
            <person name="Ashida T."/>
            <person name="Kobayashi T."/>
            <person name="Ito S."/>
        </authorList>
    </citation>
    <scope>NUCLEOTIDE SEQUENCE [LARGE SCALE GENOMIC DNA]</scope>
    <source>
        <strain evidence="1 2">KSM-K16</strain>
    </source>
</reference>
<reference evidence="1 2" key="2">
    <citation type="journal article" date="1995" name="Appl. Microbiol. Biotechnol.">
        <title>Purification and properties of an alkaline protease from alkalophilic Bacillus sp. KSM-K16.</title>
        <authorList>
            <person name="Kobayashi T."/>
            <person name="Hakamada Y."/>
            <person name="Adachi S."/>
            <person name="Hitomi J."/>
            <person name="Yoshimatsu T."/>
            <person name="Koike K."/>
            <person name="Kawai S."/>
            <person name="Ito S."/>
        </authorList>
    </citation>
    <scope>NUCLEOTIDE SEQUENCE [LARGE SCALE GENOMIC DNA]</scope>
    <source>
        <strain evidence="1 2">KSM-K16</strain>
    </source>
</reference>
<reference evidence="2" key="4">
    <citation type="submission" date="2003-10" db="EMBL/GenBank/DDBJ databases">
        <title>The complete genome sequence of the alkaliphilic Bacillus clausii KSM-K16.</title>
        <authorList>
            <person name="Takaki Y."/>
            <person name="Kageyama Y."/>
            <person name="Shimamura S."/>
            <person name="Suzuki H."/>
            <person name="Nishi S."/>
            <person name="Hatada Y."/>
            <person name="Kawai S."/>
            <person name="Ito S."/>
            <person name="Horikoshi K."/>
        </authorList>
    </citation>
    <scope>NUCLEOTIDE SEQUENCE [LARGE SCALE GENOMIC DNA]</scope>
    <source>
        <strain evidence="2">KSM-K16</strain>
    </source>
</reference>
<gene>
    <name evidence="1" type="ordered locus">ABC0833</name>
</gene>
<organism evidence="1 2">
    <name type="scientific">Shouchella clausii (strain KSM-K16)</name>
    <name type="common">Alkalihalobacillus clausii</name>
    <dbReference type="NCBI Taxonomy" id="66692"/>
    <lineage>
        <taxon>Bacteria</taxon>
        <taxon>Bacillati</taxon>
        <taxon>Bacillota</taxon>
        <taxon>Bacilli</taxon>
        <taxon>Bacillales</taxon>
        <taxon>Bacillaceae</taxon>
        <taxon>Shouchella</taxon>
    </lineage>
</organism>
<evidence type="ECO:0000313" key="1">
    <source>
        <dbReference type="EMBL" id="BAD63372.1"/>
    </source>
</evidence>
<reference evidence="1 2" key="5">
    <citation type="journal article" date="2007" name="Extremophiles">
        <title>Intragenomic diversity of the V1 regions of 16S rRNA genes in high-alkaline protease-producing Bacillus clausii spp.</title>
        <authorList>
            <person name="Kageyama Y."/>
            <person name="Takaki Y."/>
            <person name="Shimamura S."/>
            <person name="Nishi S."/>
            <person name="Nogi Y."/>
            <person name="Uchimura K."/>
            <person name="Kobayashi T."/>
            <person name="Hitomi J."/>
            <person name="Ozaki K."/>
            <person name="Kawai S."/>
            <person name="Ito S."/>
            <person name="Horikoshi K."/>
        </authorList>
    </citation>
    <scope>NUCLEOTIDE SEQUENCE [LARGE SCALE GENOMIC DNA]</scope>
    <source>
        <strain evidence="1 2">KSM-K16</strain>
    </source>
</reference>